<dbReference type="SUPFAM" id="SSF51735">
    <property type="entry name" value="NAD(P)-binding Rossmann-fold domains"/>
    <property type="match status" value="1"/>
</dbReference>
<dbReference type="Gene3D" id="3.40.50.720">
    <property type="entry name" value="NAD(P)-binding Rossmann-like Domain"/>
    <property type="match status" value="1"/>
</dbReference>
<sequence>MCEVCRTCPTVFGSGPASIVRFHTMRFSMTILVTGATGTVGRHVVDRLLAAGRPVRALTRNPQTAGLPEGVDVVQGDLNRPGDLSFDGVRGVYLVPGIFDPEHATDLAEDLVGRAVAAGVGRIVSLTSSGVTTGRAGFYEVLHAVEQVVEKSGAAWTHVRPGEFAINKLDFWGESIRTEGVVRNAYPDGVGVPIHEADIAEVAAIALLRDGHAGRAYDLTGPEALTHRQQAEAIGTGLGRTIAFEGLTYGRARRAYIEAGLPMEIAEFILGYQAEYAEEPPSVSPTFEQLTGRKGRTLAQWATDHAAELAPTA</sequence>
<dbReference type="PANTHER" id="PTHR43162">
    <property type="match status" value="1"/>
</dbReference>
<keyword evidence="3" id="KW-1185">Reference proteome</keyword>
<evidence type="ECO:0000313" key="3">
    <source>
        <dbReference type="Proteomes" id="UP000256661"/>
    </source>
</evidence>
<dbReference type="Pfam" id="PF13460">
    <property type="entry name" value="NAD_binding_10"/>
    <property type="match status" value="1"/>
</dbReference>
<dbReference type="Gene3D" id="3.90.25.10">
    <property type="entry name" value="UDP-galactose 4-epimerase, domain 1"/>
    <property type="match status" value="1"/>
</dbReference>
<evidence type="ECO:0000259" key="1">
    <source>
        <dbReference type="Pfam" id="PF13460"/>
    </source>
</evidence>
<dbReference type="AlphaFoldDB" id="A0A3D9SVY5"/>
<dbReference type="Proteomes" id="UP000256661">
    <property type="component" value="Unassembled WGS sequence"/>
</dbReference>
<protein>
    <submittedName>
        <fullName evidence="2">Uncharacterized protein YbjT (DUF2867 family)</fullName>
    </submittedName>
</protein>
<reference evidence="2 3" key="1">
    <citation type="submission" date="2018-08" db="EMBL/GenBank/DDBJ databases">
        <title>Sequencing the genomes of 1000 actinobacteria strains.</title>
        <authorList>
            <person name="Klenk H.-P."/>
        </authorList>
    </citation>
    <scope>NUCLEOTIDE SEQUENCE [LARGE SCALE GENOMIC DNA]</scope>
    <source>
        <strain evidence="2 3">DSM 43927</strain>
    </source>
</reference>
<feature type="domain" description="NAD(P)-binding" evidence="1">
    <location>
        <begin position="35"/>
        <end position="207"/>
    </location>
</feature>
<accession>A0A3D9SVY5</accession>
<dbReference type="PANTHER" id="PTHR43162:SF1">
    <property type="entry name" value="PRESTALK A DIFFERENTIATION PROTEIN A"/>
    <property type="match status" value="1"/>
</dbReference>
<dbReference type="InterPro" id="IPR016040">
    <property type="entry name" value="NAD(P)-bd_dom"/>
</dbReference>
<dbReference type="EMBL" id="QTTT01000001">
    <property type="protein sequence ID" value="REE99978.1"/>
    <property type="molecule type" value="Genomic_DNA"/>
</dbReference>
<name>A0A3D9SVY5_9ACTN</name>
<evidence type="ECO:0000313" key="2">
    <source>
        <dbReference type="EMBL" id="REE99978.1"/>
    </source>
</evidence>
<dbReference type="InterPro" id="IPR036291">
    <property type="entry name" value="NAD(P)-bd_dom_sf"/>
</dbReference>
<gene>
    <name evidence="2" type="ORF">DFJ69_5498</name>
</gene>
<proteinExistence type="predicted"/>
<dbReference type="InterPro" id="IPR051604">
    <property type="entry name" value="Ergot_Alk_Oxidoreductase"/>
</dbReference>
<organism evidence="2 3">
    <name type="scientific">Thermomonospora umbrina</name>
    <dbReference type="NCBI Taxonomy" id="111806"/>
    <lineage>
        <taxon>Bacteria</taxon>
        <taxon>Bacillati</taxon>
        <taxon>Actinomycetota</taxon>
        <taxon>Actinomycetes</taxon>
        <taxon>Streptosporangiales</taxon>
        <taxon>Thermomonosporaceae</taxon>
        <taxon>Thermomonospora</taxon>
    </lineage>
</organism>
<comment type="caution">
    <text evidence="2">The sequence shown here is derived from an EMBL/GenBank/DDBJ whole genome shotgun (WGS) entry which is preliminary data.</text>
</comment>